<evidence type="ECO:0000256" key="1">
    <source>
        <dbReference type="SAM" id="SignalP"/>
    </source>
</evidence>
<dbReference type="Pfam" id="PF00932">
    <property type="entry name" value="LTD"/>
    <property type="match status" value="1"/>
</dbReference>
<feature type="domain" description="LTD" evidence="2">
    <location>
        <begin position="20"/>
        <end position="143"/>
    </location>
</feature>
<protein>
    <submittedName>
        <fullName evidence="3">Lamin tail-like protein</fullName>
    </submittedName>
</protein>
<feature type="signal peptide" evidence="1">
    <location>
        <begin position="1"/>
        <end position="26"/>
    </location>
</feature>
<dbReference type="InterPro" id="IPR036415">
    <property type="entry name" value="Lamin_tail_dom_sf"/>
</dbReference>
<dbReference type="SUPFAM" id="SSF74853">
    <property type="entry name" value="Lamin A/C globular tail domain"/>
    <property type="match status" value="1"/>
</dbReference>
<keyword evidence="4" id="KW-1185">Reference proteome</keyword>
<organism evidence="3 4">
    <name type="scientific">Nonomuraea polychroma</name>
    <dbReference type="NCBI Taxonomy" id="46176"/>
    <lineage>
        <taxon>Bacteria</taxon>
        <taxon>Bacillati</taxon>
        <taxon>Actinomycetota</taxon>
        <taxon>Actinomycetes</taxon>
        <taxon>Streptosporangiales</taxon>
        <taxon>Streptosporangiaceae</taxon>
        <taxon>Nonomuraea</taxon>
    </lineage>
</organism>
<name>A0A438MH90_9ACTN</name>
<dbReference type="PROSITE" id="PS51841">
    <property type="entry name" value="LTD"/>
    <property type="match status" value="1"/>
</dbReference>
<dbReference type="Proteomes" id="UP000284824">
    <property type="component" value="Unassembled WGS sequence"/>
</dbReference>
<sequence length="151" mass="16538">MLKRLVPAAAAGAALLASLLAAPAQAAATPVVMFTKVYFDSPGSDRGGNTSLNGEYVVLKNTTSKSIQMERWILRDKTGYRFTFPRFTLKPGKSVTVRSGQGTNSSTTLFWQRKWYVWNNTGDNAGIYRGSDLKKIDTCSWGSAGDWTNCK</sequence>
<dbReference type="Gene3D" id="2.60.40.1260">
    <property type="entry name" value="Lamin Tail domain"/>
    <property type="match status" value="1"/>
</dbReference>
<evidence type="ECO:0000259" key="2">
    <source>
        <dbReference type="PROSITE" id="PS51841"/>
    </source>
</evidence>
<evidence type="ECO:0000313" key="3">
    <source>
        <dbReference type="EMBL" id="RVX45113.1"/>
    </source>
</evidence>
<reference evidence="3 4" key="1">
    <citation type="submission" date="2019-01" db="EMBL/GenBank/DDBJ databases">
        <title>Sequencing the genomes of 1000 actinobacteria strains.</title>
        <authorList>
            <person name="Klenk H.-P."/>
        </authorList>
    </citation>
    <scope>NUCLEOTIDE SEQUENCE [LARGE SCALE GENOMIC DNA]</scope>
    <source>
        <strain evidence="3 4">DSM 43925</strain>
    </source>
</reference>
<dbReference type="InterPro" id="IPR001322">
    <property type="entry name" value="Lamin_tail_dom"/>
</dbReference>
<accession>A0A438MH90</accession>
<gene>
    <name evidence="3" type="ORF">EDD27_7890</name>
</gene>
<dbReference type="RefSeq" id="WP_206641844.1">
    <property type="nucleotide sequence ID" value="NZ_SAUN01000001.1"/>
</dbReference>
<proteinExistence type="predicted"/>
<feature type="chain" id="PRO_5019311486" evidence="1">
    <location>
        <begin position="27"/>
        <end position="151"/>
    </location>
</feature>
<keyword evidence="1" id="KW-0732">Signal</keyword>
<dbReference type="AlphaFoldDB" id="A0A438MH90"/>
<dbReference type="EMBL" id="SAUN01000001">
    <property type="protein sequence ID" value="RVX45113.1"/>
    <property type="molecule type" value="Genomic_DNA"/>
</dbReference>
<evidence type="ECO:0000313" key="4">
    <source>
        <dbReference type="Proteomes" id="UP000284824"/>
    </source>
</evidence>
<comment type="caution">
    <text evidence="3">The sequence shown here is derived from an EMBL/GenBank/DDBJ whole genome shotgun (WGS) entry which is preliminary data.</text>
</comment>